<name>A0A1H9PSM7_9EURY</name>
<dbReference type="OrthoDB" id="24728at2157"/>
<dbReference type="GO" id="GO:0003677">
    <property type="term" value="F:DNA binding"/>
    <property type="evidence" value="ECO:0007669"/>
    <property type="project" value="UniProtKB-KW"/>
</dbReference>
<keyword evidence="2" id="KW-0238">DNA-binding</keyword>
<dbReference type="Pfam" id="PF00239">
    <property type="entry name" value="Resolvase"/>
    <property type="match status" value="1"/>
</dbReference>
<organism evidence="5 6">
    <name type="scientific">Natrinema salaciae</name>
    <dbReference type="NCBI Taxonomy" id="1186196"/>
    <lineage>
        <taxon>Archaea</taxon>
        <taxon>Methanobacteriati</taxon>
        <taxon>Methanobacteriota</taxon>
        <taxon>Stenosarchaea group</taxon>
        <taxon>Halobacteria</taxon>
        <taxon>Halobacteriales</taxon>
        <taxon>Natrialbaceae</taxon>
        <taxon>Natrinema</taxon>
    </lineage>
</organism>
<evidence type="ECO:0000256" key="1">
    <source>
        <dbReference type="ARBA" id="ARBA00022908"/>
    </source>
</evidence>
<reference evidence="6" key="1">
    <citation type="submission" date="2016-10" db="EMBL/GenBank/DDBJ databases">
        <authorList>
            <person name="Varghese N."/>
            <person name="Submissions S."/>
        </authorList>
    </citation>
    <scope>NUCLEOTIDE SEQUENCE [LARGE SCALE GENOMIC DNA]</scope>
    <source>
        <strain evidence="6">DSM 25055</strain>
    </source>
</reference>
<dbReference type="InterPro" id="IPR036162">
    <property type="entry name" value="Resolvase-like_N_sf"/>
</dbReference>
<sequence>MRYPTTIYARVSTPEQDIAQQKEKLWNHAIDELEIEPSNIDVLEDEATGSNTDRDGYQEMMRRVCEGETERVIVRSITRLGRNMRDLNDAVHVIVEDNGCGLVVVNDGLHIEPETEELNLEQKAILYGLSFAADIEHEMIKQRTIDGLRAAEEAGKRIGRPIYGFTSEDGNLRPDDEEYEQAVQAIVAKEELGWSDRRIQRQIGVPRRTVPRVVERRGIYLGDRGDDDLAEQARDDLEAIGQ</sequence>
<dbReference type="GO" id="GO:0000150">
    <property type="term" value="F:DNA strand exchange activity"/>
    <property type="evidence" value="ECO:0007669"/>
    <property type="project" value="InterPro"/>
</dbReference>
<gene>
    <name evidence="5" type="ORF">SAMN04489841_3953</name>
</gene>
<keyword evidence="3" id="KW-0233">DNA recombination</keyword>
<dbReference type="SUPFAM" id="SSF53041">
    <property type="entry name" value="Resolvase-like"/>
    <property type="match status" value="1"/>
</dbReference>
<keyword evidence="1" id="KW-0229">DNA integration</keyword>
<dbReference type="InterPro" id="IPR006119">
    <property type="entry name" value="Resolv_N"/>
</dbReference>
<evidence type="ECO:0000313" key="5">
    <source>
        <dbReference type="EMBL" id="SER50815.1"/>
    </source>
</evidence>
<dbReference type="Gene3D" id="3.40.50.1390">
    <property type="entry name" value="Resolvase, N-terminal catalytic domain"/>
    <property type="match status" value="1"/>
</dbReference>
<dbReference type="CDD" id="cd03768">
    <property type="entry name" value="SR_ResInv"/>
    <property type="match status" value="1"/>
</dbReference>
<dbReference type="RefSeq" id="WP_090620819.1">
    <property type="nucleotide sequence ID" value="NZ_FOFD01000006.1"/>
</dbReference>
<dbReference type="STRING" id="1186196.SAMN04489841_3953"/>
<dbReference type="InterPro" id="IPR050639">
    <property type="entry name" value="SSR_resolvase"/>
</dbReference>
<evidence type="ECO:0000256" key="3">
    <source>
        <dbReference type="ARBA" id="ARBA00023172"/>
    </source>
</evidence>
<dbReference type="InterPro" id="IPR006118">
    <property type="entry name" value="Recombinase_CS"/>
</dbReference>
<proteinExistence type="predicted"/>
<dbReference type="SMART" id="SM00857">
    <property type="entry name" value="Resolvase"/>
    <property type="match status" value="1"/>
</dbReference>
<dbReference type="PROSITE" id="PS00397">
    <property type="entry name" value="RECOMBINASES_1"/>
    <property type="match status" value="1"/>
</dbReference>
<feature type="domain" description="Resolvase/invertase-type recombinase catalytic" evidence="4">
    <location>
        <begin position="4"/>
        <end position="155"/>
    </location>
</feature>
<evidence type="ECO:0000313" key="6">
    <source>
        <dbReference type="Proteomes" id="UP000199114"/>
    </source>
</evidence>
<dbReference type="PROSITE" id="PS51736">
    <property type="entry name" value="RECOMBINASES_3"/>
    <property type="match status" value="1"/>
</dbReference>
<dbReference type="GO" id="GO:0015074">
    <property type="term" value="P:DNA integration"/>
    <property type="evidence" value="ECO:0007669"/>
    <property type="project" value="UniProtKB-KW"/>
</dbReference>
<dbReference type="AlphaFoldDB" id="A0A1H9PSM7"/>
<dbReference type="Proteomes" id="UP000199114">
    <property type="component" value="Unassembled WGS sequence"/>
</dbReference>
<evidence type="ECO:0000256" key="2">
    <source>
        <dbReference type="ARBA" id="ARBA00023125"/>
    </source>
</evidence>
<dbReference type="PANTHER" id="PTHR30461:SF2">
    <property type="entry name" value="SERINE RECOMBINASE PINE-RELATED"/>
    <property type="match status" value="1"/>
</dbReference>
<dbReference type="PANTHER" id="PTHR30461">
    <property type="entry name" value="DNA-INVERTASE FROM LAMBDOID PROPHAGE"/>
    <property type="match status" value="1"/>
</dbReference>
<protein>
    <submittedName>
        <fullName evidence="5">Site-specific DNA recombinase</fullName>
    </submittedName>
</protein>
<keyword evidence="6" id="KW-1185">Reference proteome</keyword>
<dbReference type="EMBL" id="FOFD01000006">
    <property type="protein sequence ID" value="SER50815.1"/>
    <property type="molecule type" value="Genomic_DNA"/>
</dbReference>
<accession>A0A1H9PSM7</accession>
<evidence type="ECO:0000259" key="4">
    <source>
        <dbReference type="PROSITE" id="PS51736"/>
    </source>
</evidence>